<dbReference type="EMBL" id="BARS01003581">
    <property type="protein sequence ID" value="GAF84410.1"/>
    <property type="molecule type" value="Genomic_DNA"/>
</dbReference>
<proteinExistence type="predicted"/>
<evidence type="ECO:0000313" key="1">
    <source>
        <dbReference type="EMBL" id="GAF84410.1"/>
    </source>
</evidence>
<comment type="caution">
    <text evidence="1">The sequence shown here is derived from an EMBL/GenBank/DDBJ whole genome shotgun (WGS) entry which is preliminary data.</text>
</comment>
<protein>
    <submittedName>
        <fullName evidence="1">Uncharacterized protein</fullName>
    </submittedName>
</protein>
<name>X0U7C0_9ZZZZ</name>
<gene>
    <name evidence="1" type="ORF">S01H1_06944</name>
</gene>
<sequence length="76" mass="9239">KMCIYTSDTNYNRYIYNSAFRKDRKEINEKFLEALELILFKGYGHYKRGQGITVIPWKRFGNNGKDFYNLFHKLFN</sequence>
<organism evidence="1">
    <name type="scientific">marine sediment metagenome</name>
    <dbReference type="NCBI Taxonomy" id="412755"/>
    <lineage>
        <taxon>unclassified sequences</taxon>
        <taxon>metagenomes</taxon>
        <taxon>ecological metagenomes</taxon>
    </lineage>
</organism>
<accession>X0U7C0</accession>
<dbReference type="AlphaFoldDB" id="X0U7C0"/>
<reference evidence="1" key="1">
    <citation type="journal article" date="2014" name="Front. Microbiol.">
        <title>High frequency of phylogenetically diverse reductive dehalogenase-homologous genes in deep subseafloor sedimentary metagenomes.</title>
        <authorList>
            <person name="Kawai M."/>
            <person name="Futagami T."/>
            <person name="Toyoda A."/>
            <person name="Takaki Y."/>
            <person name="Nishi S."/>
            <person name="Hori S."/>
            <person name="Arai W."/>
            <person name="Tsubouchi T."/>
            <person name="Morono Y."/>
            <person name="Uchiyama I."/>
            <person name="Ito T."/>
            <person name="Fujiyama A."/>
            <person name="Inagaki F."/>
            <person name="Takami H."/>
        </authorList>
    </citation>
    <scope>NUCLEOTIDE SEQUENCE</scope>
    <source>
        <strain evidence="1">Expedition CK06-06</strain>
    </source>
</reference>
<feature type="non-terminal residue" evidence="1">
    <location>
        <position position="1"/>
    </location>
</feature>